<dbReference type="GO" id="GO:0046872">
    <property type="term" value="F:metal ion binding"/>
    <property type="evidence" value="ECO:0007669"/>
    <property type="project" value="UniProtKB-KW"/>
</dbReference>
<keyword evidence="10" id="KW-1185">Reference proteome</keyword>
<gene>
    <name evidence="9" type="ORF">M404DRAFT_18073</name>
</gene>
<keyword evidence="3" id="KW-0479">Metal-binding</keyword>
<evidence type="ECO:0000313" key="10">
    <source>
        <dbReference type="Proteomes" id="UP000054217"/>
    </source>
</evidence>
<dbReference type="PANTHER" id="PTHR11080">
    <property type="entry name" value="PYRAZINAMIDASE/NICOTINAMIDASE"/>
    <property type="match status" value="1"/>
</dbReference>
<dbReference type="OrthoDB" id="1739143at2759"/>
<evidence type="ECO:0000256" key="5">
    <source>
        <dbReference type="ARBA" id="ARBA00037900"/>
    </source>
</evidence>
<organism evidence="9 10">
    <name type="scientific">Pisolithus tinctorius Marx 270</name>
    <dbReference type="NCBI Taxonomy" id="870435"/>
    <lineage>
        <taxon>Eukaryota</taxon>
        <taxon>Fungi</taxon>
        <taxon>Dikarya</taxon>
        <taxon>Basidiomycota</taxon>
        <taxon>Agaricomycotina</taxon>
        <taxon>Agaricomycetes</taxon>
        <taxon>Agaricomycetidae</taxon>
        <taxon>Boletales</taxon>
        <taxon>Sclerodermatineae</taxon>
        <taxon>Pisolithaceae</taxon>
        <taxon>Pisolithus</taxon>
    </lineage>
</organism>
<evidence type="ECO:0000256" key="3">
    <source>
        <dbReference type="ARBA" id="ARBA00022723"/>
    </source>
</evidence>
<comment type="pathway">
    <text evidence="5">Cofactor biosynthesis; nicotinate biosynthesis; nicotinate from nicotinamide: step 1/1.</text>
</comment>
<keyword evidence="4" id="KW-0378">Hydrolase</keyword>
<dbReference type="InParanoid" id="A0A0C3PWQ4"/>
<evidence type="ECO:0000256" key="1">
    <source>
        <dbReference type="ARBA" id="ARBA00006336"/>
    </source>
</evidence>
<dbReference type="Proteomes" id="UP000054217">
    <property type="component" value="Unassembled WGS sequence"/>
</dbReference>
<reference evidence="9 10" key="1">
    <citation type="submission" date="2014-04" db="EMBL/GenBank/DDBJ databases">
        <authorList>
            <consortium name="DOE Joint Genome Institute"/>
            <person name="Kuo A."/>
            <person name="Kohler A."/>
            <person name="Costa M.D."/>
            <person name="Nagy L.G."/>
            <person name="Floudas D."/>
            <person name="Copeland A."/>
            <person name="Barry K.W."/>
            <person name="Cichocki N."/>
            <person name="Veneault-Fourrey C."/>
            <person name="LaButti K."/>
            <person name="Lindquist E.A."/>
            <person name="Lipzen A."/>
            <person name="Lundell T."/>
            <person name="Morin E."/>
            <person name="Murat C."/>
            <person name="Sun H."/>
            <person name="Tunlid A."/>
            <person name="Henrissat B."/>
            <person name="Grigoriev I.V."/>
            <person name="Hibbett D.S."/>
            <person name="Martin F."/>
            <person name="Nordberg H.P."/>
            <person name="Cantor M.N."/>
            <person name="Hua S.X."/>
        </authorList>
    </citation>
    <scope>NUCLEOTIDE SEQUENCE [LARGE SCALE GENOMIC DNA]</scope>
    <source>
        <strain evidence="9 10">Marx 270</strain>
    </source>
</reference>
<dbReference type="GO" id="GO:0019363">
    <property type="term" value="P:pyridine nucleotide biosynthetic process"/>
    <property type="evidence" value="ECO:0007669"/>
    <property type="project" value="UniProtKB-KW"/>
</dbReference>
<dbReference type="EC" id="3.5.1.19" evidence="6"/>
<evidence type="ECO:0000256" key="4">
    <source>
        <dbReference type="ARBA" id="ARBA00022801"/>
    </source>
</evidence>
<dbReference type="Gene3D" id="3.40.50.850">
    <property type="entry name" value="Isochorismatase-like"/>
    <property type="match status" value="1"/>
</dbReference>
<keyword evidence="2" id="KW-0662">Pyridine nucleotide biosynthesis</keyword>
<dbReference type="InterPro" id="IPR036380">
    <property type="entry name" value="Isochorismatase-like_sf"/>
</dbReference>
<dbReference type="SUPFAM" id="SSF52499">
    <property type="entry name" value="Isochorismatase-like hydrolases"/>
    <property type="match status" value="1"/>
</dbReference>
<feature type="domain" description="Isochorismatase-like" evidence="8">
    <location>
        <begin position="10"/>
        <end position="215"/>
    </location>
</feature>
<dbReference type="InterPro" id="IPR052347">
    <property type="entry name" value="Isochorismatase_Nicotinamidase"/>
</dbReference>
<evidence type="ECO:0000313" key="9">
    <source>
        <dbReference type="EMBL" id="KIO13796.1"/>
    </source>
</evidence>
<dbReference type="PANTHER" id="PTHR11080:SF2">
    <property type="entry name" value="LD05707P"/>
    <property type="match status" value="1"/>
</dbReference>
<evidence type="ECO:0000256" key="6">
    <source>
        <dbReference type="ARBA" id="ARBA00039017"/>
    </source>
</evidence>
<dbReference type="STRING" id="870435.A0A0C3PWQ4"/>
<dbReference type="CDD" id="cd01011">
    <property type="entry name" value="nicotinamidase"/>
    <property type="match status" value="1"/>
</dbReference>
<name>A0A0C3PWQ4_PISTI</name>
<dbReference type="Pfam" id="PF00857">
    <property type="entry name" value="Isochorismatase"/>
    <property type="match status" value="1"/>
</dbReference>
<dbReference type="GO" id="GO:0008936">
    <property type="term" value="F:nicotinamidase activity"/>
    <property type="evidence" value="ECO:0007669"/>
    <property type="project" value="UniProtKB-EC"/>
</dbReference>
<evidence type="ECO:0000256" key="2">
    <source>
        <dbReference type="ARBA" id="ARBA00022642"/>
    </source>
</evidence>
<dbReference type="InterPro" id="IPR000868">
    <property type="entry name" value="Isochorismatase-like_dom"/>
</dbReference>
<protein>
    <recommendedName>
        <fullName evidence="6">nicotinamidase</fullName>
        <ecNumber evidence="6">3.5.1.19</ecNumber>
    </recommendedName>
    <alternativeName>
        <fullName evidence="7">Nicotinamide deamidase</fullName>
    </alternativeName>
</protein>
<comment type="similarity">
    <text evidence="1">Belongs to the isochorismatase family.</text>
</comment>
<dbReference type="EMBL" id="KN831945">
    <property type="protein sequence ID" value="KIO13796.1"/>
    <property type="molecule type" value="Genomic_DNA"/>
</dbReference>
<reference evidence="10" key="2">
    <citation type="submission" date="2015-01" db="EMBL/GenBank/DDBJ databases">
        <title>Evolutionary Origins and Diversification of the Mycorrhizal Mutualists.</title>
        <authorList>
            <consortium name="DOE Joint Genome Institute"/>
            <consortium name="Mycorrhizal Genomics Consortium"/>
            <person name="Kohler A."/>
            <person name="Kuo A."/>
            <person name="Nagy L.G."/>
            <person name="Floudas D."/>
            <person name="Copeland A."/>
            <person name="Barry K.W."/>
            <person name="Cichocki N."/>
            <person name="Veneault-Fourrey C."/>
            <person name="LaButti K."/>
            <person name="Lindquist E.A."/>
            <person name="Lipzen A."/>
            <person name="Lundell T."/>
            <person name="Morin E."/>
            <person name="Murat C."/>
            <person name="Riley R."/>
            <person name="Ohm R."/>
            <person name="Sun H."/>
            <person name="Tunlid A."/>
            <person name="Henrissat B."/>
            <person name="Grigoriev I.V."/>
            <person name="Hibbett D.S."/>
            <person name="Martin F."/>
        </authorList>
    </citation>
    <scope>NUCLEOTIDE SEQUENCE [LARGE SCALE GENOMIC DNA]</scope>
    <source>
        <strain evidence="10">Marx 270</strain>
    </source>
</reference>
<accession>A0A0C3PWQ4</accession>
<dbReference type="FunCoup" id="A0A0C3PWQ4">
    <property type="interactions" value="54"/>
</dbReference>
<dbReference type="AlphaFoldDB" id="A0A0C3PWQ4"/>
<dbReference type="HOGENOM" id="CLU_068979_13_0_1"/>
<sequence length="232" mass="25131">MADKAIIPGTALIVVDMQVDFVTGSLAVPGATELLGPINEIIDLPFAYRVASKDFHPPGHISFATTHGKPLFETISIYPPEDLVAQTGGDVRTITEKGLAQTLWPDHCVQGTPGVEIIPGLKVDDTFDIIHKGTHPMVECYSAFKDPWHLLRTELEDNLRHNKVKDVYLVGLAGDYCVKATAIDAAKAGFNTFVVTDGVRSVSPGGEEYEHMKAAGVGIINLIELKKRMQVA</sequence>
<evidence type="ECO:0000256" key="7">
    <source>
        <dbReference type="ARBA" id="ARBA00043224"/>
    </source>
</evidence>
<evidence type="ECO:0000259" key="8">
    <source>
        <dbReference type="Pfam" id="PF00857"/>
    </source>
</evidence>
<proteinExistence type="inferred from homology"/>